<comment type="caution">
    <text evidence="2">The sequence shown here is derived from an EMBL/GenBank/DDBJ whole genome shotgun (WGS) entry which is preliminary data.</text>
</comment>
<dbReference type="Pfam" id="PF09345">
    <property type="entry name" value="SiaC"/>
    <property type="match status" value="1"/>
</dbReference>
<gene>
    <name evidence="2" type="primary">siaC</name>
    <name evidence="2" type="ORF">GCM10022394_02600</name>
</gene>
<dbReference type="NCBIfam" id="NF038265">
    <property type="entry name" value="phos_prot_SiaC"/>
    <property type="match status" value="1"/>
</dbReference>
<dbReference type="Proteomes" id="UP001500795">
    <property type="component" value="Unassembled WGS sequence"/>
</dbReference>
<reference evidence="3" key="1">
    <citation type="journal article" date="2019" name="Int. J. Syst. Evol. Microbiol.">
        <title>The Global Catalogue of Microorganisms (GCM) 10K type strain sequencing project: providing services to taxonomists for standard genome sequencing and annotation.</title>
        <authorList>
            <consortium name="The Broad Institute Genomics Platform"/>
            <consortium name="The Broad Institute Genome Sequencing Center for Infectious Disease"/>
            <person name="Wu L."/>
            <person name="Ma J."/>
        </authorList>
    </citation>
    <scope>NUCLEOTIDE SEQUENCE [LARGE SCALE GENOMIC DNA]</scope>
    <source>
        <strain evidence="3">JCM 17110</strain>
    </source>
</reference>
<protein>
    <submittedName>
        <fullName evidence="2">Biofilm formation regulator SiaD modulator protein SiaC</fullName>
    </submittedName>
</protein>
<evidence type="ECO:0000313" key="2">
    <source>
        <dbReference type="EMBL" id="GAA3526943.1"/>
    </source>
</evidence>
<dbReference type="RefSeq" id="WP_344953946.1">
    <property type="nucleotide sequence ID" value="NZ_BAABCX010000001.1"/>
</dbReference>
<feature type="domain" description="SiaC family regulatory phosphoprotein" evidence="1">
    <location>
        <begin position="8"/>
        <end position="125"/>
    </location>
</feature>
<dbReference type="EMBL" id="BAABCX010000001">
    <property type="protein sequence ID" value="GAA3526943.1"/>
    <property type="molecule type" value="Genomic_DNA"/>
</dbReference>
<proteinExistence type="predicted"/>
<name>A0ABP6V185_9GAMM</name>
<evidence type="ECO:0000313" key="3">
    <source>
        <dbReference type="Proteomes" id="UP001500795"/>
    </source>
</evidence>
<accession>A0ABP6V185</accession>
<evidence type="ECO:0000259" key="1">
    <source>
        <dbReference type="Pfam" id="PF09345"/>
    </source>
</evidence>
<sequence>MTMNSLNIEGSRSTPQILCNADTGVISMRGDAYPENSFEFFHGLIDWVAQYLVETTHPLVLELYLIYMNTSSVKAMMDIFDMLEDAHRQGREVAVHWYYDPENERVVELAEEFREDLTFPFTISSVDE</sequence>
<keyword evidence="3" id="KW-1185">Reference proteome</keyword>
<organism evidence="2 3">
    <name type="scientific">Zobellella aerophila</name>
    <dbReference type="NCBI Taxonomy" id="870480"/>
    <lineage>
        <taxon>Bacteria</taxon>
        <taxon>Pseudomonadati</taxon>
        <taxon>Pseudomonadota</taxon>
        <taxon>Gammaproteobacteria</taxon>
        <taxon>Aeromonadales</taxon>
        <taxon>Aeromonadaceae</taxon>
        <taxon>Zobellella</taxon>
    </lineage>
</organism>
<dbReference type="InterPro" id="IPR018530">
    <property type="entry name" value="SiaC"/>
</dbReference>